<dbReference type="EMBL" id="CP019476">
    <property type="protein sequence ID" value="UQC83179.1"/>
    <property type="molecule type" value="Genomic_DNA"/>
</dbReference>
<keyword evidence="2" id="KW-1185">Reference proteome</keyword>
<name>A0A9Q8STA9_9PEZI</name>
<proteinExistence type="predicted"/>
<accession>A0A9Q8STA9</accession>
<dbReference type="AlphaFoldDB" id="A0A9Q8STA9"/>
<dbReference type="RefSeq" id="XP_049144800.1">
    <property type="nucleotide sequence ID" value="XM_049287657.1"/>
</dbReference>
<dbReference type="Proteomes" id="UP000830671">
    <property type="component" value="Chromosome 4"/>
</dbReference>
<dbReference type="GeneID" id="73342667"/>
<organism evidence="1 2">
    <name type="scientific">Colletotrichum lupini</name>
    <dbReference type="NCBI Taxonomy" id="145971"/>
    <lineage>
        <taxon>Eukaryota</taxon>
        <taxon>Fungi</taxon>
        <taxon>Dikarya</taxon>
        <taxon>Ascomycota</taxon>
        <taxon>Pezizomycotina</taxon>
        <taxon>Sordariomycetes</taxon>
        <taxon>Hypocreomycetidae</taxon>
        <taxon>Glomerellales</taxon>
        <taxon>Glomerellaceae</taxon>
        <taxon>Colletotrichum</taxon>
        <taxon>Colletotrichum acutatum species complex</taxon>
    </lineage>
</organism>
<protein>
    <submittedName>
        <fullName evidence="1">Uncharacterized protein</fullName>
    </submittedName>
</protein>
<gene>
    <name evidence="1" type="ORF">CLUP02_08673</name>
</gene>
<reference evidence="1" key="1">
    <citation type="journal article" date="2021" name="Mol. Plant Microbe Interact.">
        <title>Complete Genome Sequence of the Plant-Pathogenic Fungus Colletotrichum lupini.</title>
        <authorList>
            <person name="Baroncelli R."/>
            <person name="Pensec F."/>
            <person name="Da Lio D."/>
            <person name="Boufleur T."/>
            <person name="Vicente I."/>
            <person name="Sarrocco S."/>
            <person name="Picot A."/>
            <person name="Baraldi E."/>
            <person name="Sukno S."/>
            <person name="Thon M."/>
            <person name="Le Floch G."/>
        </authorList>
    </citation>
    <scope>NUCLEOTIDE SEQUENCE</scope>
    <source>
        <strain evidence="1">IMI 504893</strain>
    </source>
</reference>
<evidence type="ECO:0000313" key="2">
    <source>
        <dbReference type="Proteomes" id="UP000830671"/>
    </source>
</evidence>
<sequence length="344" mass="38169">MGPPLPAFQWDGPGECESPGTGCPIHTIPLTTHGAKRNDDGTMGHSAAQLCFNDKGMYSITIDQLPPEIASPTTASHLELWVISRRMRGPAAWIPRRHRICLWLECPARHARAQIARLLTLCLSTLKGQFCSAASSFLDPKGHCVYIATVTEFSVKPQPVKLLLSSVRPSSIIPPERTFFSHDTTAVSVQTRKYAGTDLQTFIGAECRRFVSSHPRFPSLPTRLSFCLNLLHSPSPFPAPARHKKIAFSIVRLRFIDPRQYSILSCSLGSRPQNAKTEEKLGAKTKAACVDVTRKRHHFLVIIKRQIVASQYHPKMFSTIEISRASCPPDIILDLCFEGPITPN</sequence>
<evidence type="ECO:0000313" key="1">
    <source>
        <dbReference type="EMBL" id="UQC83179.1"/>
    </source>
</evidence>
<dbReference type="KEGG" id="clup:CLUP02_08673"/>